<reference evidence="1 2" key="1">
    <citation type="submission" date="2017-02" db="EMBL/GenBank/DDBJ databases">
        <title>The new phylogeny of genus Mycobacterium.</title>
        <authorList>
            <person name="Tortoli E."/>
            <person name="Trovato A."/>
            <person name="Cirillo D.M."/>
        </authorList>
    </citation>
    <scope>NUCLEOTIDE SEQUENCE [LARGE SCALE GENOMIC DNA]</scope>
    <source>
        <strain evidence="1 2">DSM 45633</strain>
    </source>
</reference>
<protein>
    <submittedName>
        <fullName evidence="1">Uncharacterized protein</fullName>
    </submittedName>
</protein>
<sequence length="150" mass="16876">MPSLFSTALGAAPIFGGALLTAAAGQLKGPDVRGLIKQDLDLLDRIPSEQTQRRAELQRTIDERIDDLVAASDRARALRSAALTYQGNWRDVVFFISSVLFTYVWWHINHDRGNWLPMFVVLILACILSAVYALRGALRAFTHARQRRRQ</sequence>
<dbReference type="AlphaFoldDB" id="A0A7I7R184"/>
<keyword evidence="2" id="KW-1185">Reference proteome</keyword>
<name>A0A7I7R184_9MYCO</name>
<dbReference type="EMBL" id="MVHZ01000035">
    <property type="protein sequence ID" value="ORA97206.1"/>
    <property type="molecule type" value="Genomic_DNA"/>
</dbReference>
<evidence type="ECO:0000313" key="1">
    <source>
        <dbReference type="EMBL" id="ORA97206.1"/>
    </source>
</evidence>
<gene>
    <name evidence="1" type="ORF">BST33_19085</name>
</gene>
<comment type="caution">
    <text evidence="1">The sequence shown here is derived from an EMBL/GenBank/DDBJ whole genome shotgun (WGS) entry which is preliminary data.</text>
</comment>
<organism evidence="1 2">
    <name type="scientific">Mycolicibacter minnesotensis</name>
    <dbReference type="NCBI Taxonomy" id="1118379"/>
    <lineage>
        <taxon>Bacteria</taxon>
        <taxon>Bacillati</taxon>
        <taxon>Actinomycetota</taxon>
        <taxon>Actinomycetes</taxon>
        <taxon>Mycobacteriales</taxon>
        <taxon>Mycobacteriaceae</taxon>
        <taxon>Mycolicibacter</taxon>
    </lineage>
</organism>
<dbReference type="Proteomes" id="UP000192320">
    <property type="component" value="Unassembled WGS sequence"/>
</dbReference>
<evidence type="ECO:0000313" key="2">
    <source>
        <dbReference type="Proteomes" id="UP000192320"/>
    </source>
</evidence>
<dbReference type="OrthoDB" id="4555745at2"/>
<accession>A0A7I7R184</accession>
<dbReference type="RefSeq" id="WP_083027982.1">
    <property type="nucleotide sequence ID" value="NZ_AP022589.1"/>
</dbReference>
<proteinExistence type="predicted"/>